<dbReference type="Proteomes" id="UP001595476">
    <property type="component" value="Unassembled WGS sequence"/>
</dbReference>
<keyword evidence="4" id="KW-0732">Signal</keyword>
<protein>
    <submittedName>
        <fullName evidence="5">Copper-binding protein</fullName>
    </submittedName>
</protein>
<reference evidence="6" key="1">
    <citation type="journal article" date="2019" name="Int. J. Syst. Evol. Microbiol.">
        <title>The Global Catalogue of Microorganisms (GCM) 10K type strain sequencing project: providing services to taxonomists for standard genome sequencing and annotation.</title>
        <authorList>
            <consortium name="The Broad Institute Genomics Platform"/>
            <consortium name="The Broad Institute Genome Sequencing Center for Infectious Disease"/>
            <person name="Wu L."/>
            <person name="Ma J."/>
        </authorList>
    </citation>
    <scope>NUCLEOTIDE SEQUENCE [LARGE SCALE GENOMIC DNA]</scope>
    <source>
        <strain evidence="6">KCTC 52438</strain>
    </source>
</reference>
<proteinExistence type="predicted"/>
<dbReference type="Gene3D" id="2.60.40.420">
    <property type="entry name" value="Cupredoxins - blue copper proteins"/>
    <property type="match status" value="1"/>
</dbReference>
<dbReference type="InterPro" id="IPR008972">
    <property type="entry name" value="Cupredoxin"/>
</dbReference>
<evidence type="ECO:0000313" key="5">
    <source>
        <dbReference type="EMBL" id="MFC3151356.1"/>
    </source>
</evidence>
<evidence type="ECO:0000256" key="2">
    <source>
        <dbReference type="ARBA" id="ARBA00023008"/>
    </source>
</evidence>
<feature type="region of interest" description="Disordered" evidence="3">
    <location>
        <begin position="25"/>
        <end position="65"/>
    </location>
</feature>
<dbReference type="SUPFAM" id="SSF49503">
    <property type="entry name" value="Cupredoxins"/>
    <property type="match status" value="1"/>
</dbReference>
<feature type="compositionally biased region" description="Basic and acidic residues" evidence="3">
    <location>
        <begin position="28"/>
        <end position="37"/>
    </location>
</feature>
<accession>A0ABV7HFC5</accession>
<keyword evidence="1" id="KW-0479">Metal-binding</keyword>
<comment type="caution">
    <text evidence="5">The sequence shown here is derived from an EMBL/GenBank/DDBJ whole genome shotgun (WGS) entry which is preliminary data.</text>
</comment>
<feature type="compositionally biased region" description="Polar residues" evidence="3">
    <location>
        <begin position="38"/>
        <end position="47"/>
    </location>
</feature>
<sequence length="183" mass="20159">MKTFLTVISMFSLSLSLNALAGGAGNHQHMDHSKMNHDQMSSGMDHSQMNHEHGNKALSASGEPGVAEEVTKTIKLETVDAMRFNFERLPEINSGDVVRFVVTNKGQINHEFSIGNAAEQKSHQAMMRQMPDMVHEDGNSITVKPGETRELIWKFKGDPKVVFACNIPGHAEAGMTHSMNLSE</sequence>
<keyword evidence="2" id="KW-0186">Copper</keyword>
<dbReference type="InterPro" id="IPR050845">
    <property type="entry name" value="Cu-binding_ET"/>
</dbReference>
<gene>
    <name evidence="5" type="ORF">ACFOEK_10000</name>
</gene>
<feature type="signal peptide" evidence="4">
    <location>
        <begin position="1"/>
        <end position="21"/>
    </location>
</feature>
<name>A0ABV7HFC5_9GAMM</name>
<evidence type="ECO:0000256" key="4">
    <source>
        <dbReference type="SAM" id="SignalP"/>
    </source>
</evidence>
<dbReference type="PANTHER" id="PTHR38439:SF3">
    <property type="entry name" value="COPPER-RESISTANT CUPROPROTEIN COPI"/>
    <property type="match status" value="1"/>
</dbReference>
<dbReference type="PANTHER" id="PTHR38439">
    <property type="entry name" value="AURACYANIN-B"/>
    <property type="match status" value="1"/>
</dbReference>
<organism evidence="5 6">
    <name type="scientific">Litoribrevibacter euphylliae</name>
    <dbReference type="NCBI Taxonomy" id="1834034"/>
    <lineage>
        <taxon>Bacteria</taxon>
        <taxon>Pseudomonadati</taxon>
        <taxon>Pseudomonadota</taxon>
        <taxon>Gammaproteobacteria</taxon>
        <taxon>Oceanospirillales</taxon>
        <taxon>Oceanospirillaceae</taxon>
        <taxon>Litoribrevibacter</taxon>
    </lineage>
</organism>
<evidence type="ECO:0000256" key="3">
    <source>
        <dbReference type="SAM" id="MobiDB-lite"/>
    </source>
</evidence>
<keyword evidence="6" id="KW-1185">Reference proteome</keyword>
<dbReference type="RefSeq" id="WP_386719961.1">
    <property type="nucleotide sequence ID" value="NZ_JBHRSZ010000004.1"/>
</dbReference>
<feature type="chain" id="PRO_5045652132" evidence="4">
    <location>
        <begin position="22"/>
        <end position="183"/>
    </location>
</feature>
<evidence type="ECO:0000313" key="6">
    <source>
        <dbReference type="Proteomes" id="UP001595476"/>
    </source>
</evidence>
<dbReference type="EMBL" id="JBHRSZ010000004">
    <property type="protein sequence ID" value="MFC3151356.1"/>
    <property type="molecule type" value="Genomic_DNA"/>
</dbReference>
<evidence type="ECO:0000256" key="1">
    <source>
        <dbReference type="ARBA" id="ARBA00022723"/>
    </source>
</evidence>